<reference evidence="8" key="1">
    <citation type="submission" date="2020-05" db="EMBL/GenBank/DDBJ databases">
        <authorList>
            <person name="Chiriac C."/>
            <person name="Salcher M."/>
            <person name="Ghai R."/>
            <person name="Kavagutti S V."/>
        </authorList>
    </citation>
    <scope>NUCLEOTIDE SEQUENCE</scope>
</reference>
<dbReference type="EMBL" id="CAFBSG010000005">
    <property type="protein sequence ID" value="CAB5239718.1"/>
    <property type="molecule type" value="Genomic_DNA"/>
</dbReference>
<evidence type="ECO:0000256" key="5">
    <source>
        <dbReference type="ARBA" id="ARBA00022777"/>
    </source>
</evidence>
<dbReference type="InterPro" id="IPR008144">
    <property type="entry name" value="Guanylate_kin-like_dom"/>
</dbReference>
<keyword evidence="6" id="KW-0067">ATP-binding</keyword>
<dbReference type="Pfam" id="PF00625">
    <property type="entry name" value="Guanylate_kin"/>
    <property type="match status" value="1"/>
</dbReference>
<dbReference type="NCBIfam" id="NF041260">
    <property type="entry name" value="actino_IHF"/>
    <property type="match status" value="1"/>
</dbReference>
<dbReference type="PANTHER" id="PTHR23117">
    <property type="entry name" value="GUANYLATE KINASE-RELATED"/>
    <property type="match status" value="1"/>
</dbReference>
<feature type="domain" description="Guanylate kinase-like" evidence="7">
    <location>
        <begin position="110"/>
        <end position="286"/>
    </location>
</feature>
<keyword evidence="3" id="KW-0808">Transferase</keyword>
<dbReference type="InterPro" id="IPR020590">
    <property type="entry name" value="Guanylate_kinase_CS"/>
</dbReference>
<dbReference type="GO" id="GO:0005829">
    <property type="term" value="C:cytosol"/>
    <property type="evidence" value="ECO:0007669"/>
    <property type="project" value="TreeGrafter"/>
</dbReference>
<dbReference type="Gene3D" id="1.10.8.50">
    <property type="match status" value="1"/>
</dbReference>
<dbReference type="GO" id="GO:0003676">
    <property type="term" value="F:nucleic acid binding"/>
    <property type="evidence" value="ECO:0007669"/>
    <property type="project" value="InterPro"/>
</dbReference>
<dbReference type="EC" id="2.7.4.8" evidence="2"/>
<gene>
    <name evidence="8" type="ORF">UFOPK3554_00433</name>
</gene>
<dbReference type="SMART" id="SM00072">
    <property type="entry name" value="GuKc"/>
    <property type="match status" value="1"/>
</dbReference>
<dbReference type="PROSITE" id="PS00856">
    <property type="entry name" value="GUANYLATE_KINASE_1"/>
    <property type="match status" value="1"/>
</dbReference>
<evidence type="ECO:0000256" key="1">
    <source>
        <dbReference type="ARBA" id="ARBA00005790"/>
    </source>
</evidence>
<dbReference type="FunFam" id="3.30.63.10:FF:000002">
    <property type="entry name" value="Guanylate kinase 1"/>
    <property type="match status" value="1"/>
</dbReference>
<dbReference type="AlphaFoldDB" id="A0A6J7XTH6"/>
<dbReference type="NCBIfam" id="TIGR03263">
    <property type="entry name" value="guanyl_kin"/>
    <property type="match status" value="1"/>
</dbReference>
<dbReference type="HAMAP" id="MF_00328">
    <property type="entry name" value="Guanylate_kinase"/>
    <property type="match status" value="1"/>
</dbReference>
<dbReference type="Pfam" id="PF22525">
    <property type="entry name" value="H2TH_5"/>
    <property type="match status" value="1"/>
</dbReference>
<dbReference type="InterPro" id="IPR008145">
    <property type="entry name" value="GK/Ca_channel_bsu"/>
</dbReference>
<evidence type="ECO:0000256" key="6">
    <source>
        <dbReference type="ARBA" id="ARBA00022840"/>
    </source>
</evidence>
<dbReference type="CDD" id="cd00071">
    <property type="entry name" value="GMPK"/>
    <property type="match status" value="1"/>
</dbReference>
<dbReference type="SUPFAM" id="SSF46946">
    <property type="entry name" value="S13-like H2TH domain"/>
    <property type="match status" value="1"/>
</dbReference>
<dbReference type="InterPro" id="IPR047806">
    <property type="entry name" value="IHF_actinobact"/>
</dbReference>
<keyword evidence="5" id="KW-0418">Kinase</keyword>
<evidence type="ECO:0000259" key="7">
    <source>
        <dbReference type="PROSITE" id="PS50052"/>
    </source>
</evidence>
<organism evidence="8">
    <name type="scientific">freshwater metagenome</name>
    <dbReference type="NCBI Taxonomy" id="449393"/>
    <lineage>
        <taxon>unclassified sequences</taxon>
        <taxon>metagenomes</taxon>
        <taxon>ecological metagenomes</taxon>
    </lineage>
</organism>
<proteinExistence type="inferred from homology"/>
<dbReference type="InterPro" id="IPR010979">
    <property type="entry name" value="Ribosomal_uS13-like_H2TH"/>
</dbReference>
<dbReference type="GO" id="GO:0004385">
    <property type="term" value="F:GMP kinase activity"/>
    <property type="evidence" value="ECO:0007669"/>
    <property type="project" value="UniProtKB-EC"/>
</dbReference>
<dbReference type="Gene3D" id="3.40.50.300">
    <property type="entry name" value="P-loop containing nucleotide triphosphate hydrolases"/>
    <property type="match status" value="1"/>
</dbReference>
<dbReference type="Gene3D" id="3.30.63.10">
    <property type="entry name" value="Guanylate Kinase phosphate binding domain"/>
    <property type="match status" value="1"/>
</dbReference>
<dbReference type="PROSITE" id="PS50052">
    <property type="entry name" value="GUANYLATE_KINASE_2"/>
    <property type="match status" value="1"/>
</dbReference>
<comment type="similarity">
    <text evidence="1">Belongs to the guanylate kinase family.</text>
</comment>
<dbReference type="PANTHER" id="PTHR23117:SF13">
    <property type="entry name" value="GUANYLATE KINASE"/>
    <property type="match status" value="1"/>
</dbReference>
<keyword evidence="4" id="KW-0547">Nucleotide-binding</keyword>
<evidence type="ECO:0000256" key="2">
    <source>
        <dbReference type="ARBA" id="ARBA00012961"/>
    </source>
</evidence>
<protein>
    <recommendedName>
        <fullName evidence="2">guanylate kinase</fullName>
        <ecNumber evidence="2">2.7.4.8</ecNumber>
    </recommendedName>
</protein>
<dbReference type="SUPFAM" id="SSF52540">
    <property type="entry name" value="P-loop containing nucleoside triphosphate hydrolases"/>
    <property type="match status" value="1"/>
</dbReference>
<dbReference type="InterPro" id="IPR027417">
    <property type="entry name" value="P-loop_NTPase"/>
</dbReference>
<name>A0A6J7XTH6_9ZZZZ</name>
<sequence length="286" mass="31426">MSTPPKLTPQARAAALEKAKVSRQERAFIKASLKAGDVFLSDVLDMAQKNEAVGKMRVADLLSSLSGVGKVRAQSIMEKIGISPTRRIQGLGVHQLLALRKEFSIPTFRGKLFVLSGPGGVGKSTVAKELRKNSDFWVSISATTREPRANEIEGIDYKFLSNEEFDREIAEDNFLEWAAFAGSRYGSPRRPVETALASGRNVLLEIEIAGARQVKQHAPEAILVFLEPPSWEELVGRLEGRATDSPERRAQRLLLAQEELAAASFFDVVITNDQVSKVVDRLLSLA</sequence>
<accession>A0A6J7XTH6</accession>
<dbReference type="InterPro" id="IPR055201">
    <property type="entry name" value="IHF-like_H2TH"/>
</dbReference>
<evidence type="ECO:0000256" key="3">
    <source>
        <dbReference type="ARBA" id="ARBA00022679"/>
    </source>
</evidence>
<dbReference type="GO" id="GO:0005524">
    <property type="term" value="F:ATP binding"/>
    <property type="evidence" value="ECO:0007669"/>
    <property type="project" value="UniProtKB-KW"/>
</dbReference>
<evidence type="ECO:0000256" key="4">
    <source>
        <dbReference type="ARBA" id="ARBA00022741"/>
    </source>
</evidence>
<dbReference type="InterPro" id="IPR017665">
    <property type="entry name" value="Guanylate_kinase"/>
</dbReference>
<evidence type="ECO:0000313" key="8">
    <source>
        <dbReference type="EMBL" id="CAB5239718.1"/>
    </source>
</evidence>